<name>A0A3B3VPL7_9TELE</name>
<organism evidence="2 3">
    <name type="scientific">Poecilia latipinna</name>
    <name type="common">sailfin molly</name>
    <dbReference type="NCBI Taxonomy" id="48699"/>
    <lineage>
        <taxon>Eukaryota</taxon>
        <taxon>Metazoa</taxon>
        <taxon>Chordata</taxon>
        <taxon>Craniata</taxon>
        <taxon>Vertebrata</taxon>
        <taxon>Euteleostomi</taxon>
        <taxon>Actinopterygii</taxon>
        <taxon>Neopterygii</taxon>
        <taxon>Teleostei</taxon>
        <taxon>Neoteleostei</taxon>
        <taxon>Acanthomorphata</taxon>
        <taxon>Ovalentaria</taxon>
        <taxon>Atherinomorphae</taxon>
        <taxon>Cyprinodontiformes</taxon>
        <taxon>Poeciliidae</taxon>
        <taxon>Poeciliinae</taxon>
        <taxon>Poecilia</taxon>
    </lineage>
</organism>
<keyword evidence="3" id="KW-1185">Reference proteome</keyword>
<feature type="signal peptide" evidence="1">
    <location>
        <begin position="1"/>
        <end position="21"/>
    </location>
</feature>
<evidence type="ECO:0008006" key="4">
    <source>
        <dbReference type="Google" id="ProtNLM"/>
    </source>
</evidence>
<dbReference type="Gene3D" id="1.20.1250.70">
    <property type="entry name" value="Interleukin-15/Interleukin-21"/>
    <property type="match status" value="1"/>
</dbReference>
<dbReference type="Ensembl" id="ENSPLAT00000029308.1">
    <property type="protein sequence ID" value="ENSPLAP00000026827.1"/>
    <property type="gene ID" value="ENSPLAG00000014907.1"/>
</dbReference>
<evidence type="ECO:0000313" key="2">
    <source>
        <dbReference type="Ensembl" id="ENSPLAP00000026827.1"/>
    </source>
</evidence>
<sequence length="142" mass="16138">MEHFMRIGFWIFTLSVTLSDCLPVRDCRLPNTIPDYNIEFMRNLACVSNFLPNILNIFSALECIYNELEGTATVECDDPDRRIQQGLDALKFKIEKMTNNTAPPNPSACACEAWPQMSFTKFLGKYESLLQKENAAKAASCR</sequence>
<protein>
    <recommendedName>
        <fullName evidence="4">Interleukin</fullName>
    </recommendedName>
</protein>
<proteinExistence type="predicted"/>
<dbReference type="InterPro" id="IPR009079">
    <property type="entry name" value="4_helix_cytokine-like_core"/>
</dbReference>
<reference evidence="2" key="1">
    <citation type="submission" date="2025-08" db="UniProtKB">
        <authorList>
            <consortium name="Ensembl"/>
        </authorList>
    </citation>
    <scope>IDENTIFICATION</scope>
</reference>
<accession>A0A3B3VPL7</accession>
<evidence type="ECO:0000313" key="3">
    <source>
        <dbReference type="Proteomes" id="UP000261500"/>
    </source>
</evidence>
<dbReference type="GeneTree" id="ENSGT00940000177064"/>
<keyword evidence="1" id="KW-0732">Signal</keyword>
<feature type="chain" id="PRO_5017284587" description="Interleukin" evidence="1">
    <location>
        <begin position="22"/>
        <end position="142"/>
    </location>
</feature>
<dbReference type="AlphaFoldDB" id="A0A3B3VPL7"/>
<reference evidence="2" key="2">
    <citation type="submission" date="2025-09" db="UniProtKB">
        <authorList>
            <consortium name="Ensembl"/>
        </authorList>
    </citation>
    <scope>IDENTIFICATION</scope>
</reference>
<evidence type="ECO:0000256" key="1">
    <source>
        <dbReference type="SAM" id="SignalP"/>
    </source>
</evidence>
<dbReference type="Proteomes" id="UP000261500">
    <property type="component" value="Unplaced"/>
</dbReference>
<dbReference type="SUPFAM" id="SSF47266">
    <property type="entry name" value="4-helical cytokines"/>
    <property type="match status" value="1"/>
</dbReference>